<keyword evidence="3" id="KW-1185">Reference proteome</keyword>
<evidence type="ECO:0000313" key="3">
    <source>
        <dbReference type="Proteomes" id="UP000595894"/>
    </source>
</evidence>
<evidence type="ECO:0000313" key="2">
    <source>
        <dbReference type="EMBL" id="QQV77135.1"/>
    </source>
</evidence>
<dbReference type="RefSeq" id="WP_202093328.1">
    <property type="nucleotide sequence ID" value="NZ_CP061035.1"/>
</dbReference>
<accession>A0A974NUG3</accession>
<reference evidence="3" key="1">
    <citation type="submission" date="2020-09" db="EMBL/GenBank/DDBJ databases">
        <title>Sphingomonas sp., a new species isolated from pork steak.</title>
        <authorList>
            <person name="Heidler von Heilborn D."/>
        </authorList>
    </citation>
    <scope>NUCLEOTIDE SEQUENCE [LARGE SCALE GENOMIC DNA]</scope>
</reference>
<evidence type="ECO:0000256" key="1">
    <source>
        <dbReference type="SAM" id="MobiDB-lite"/>
    </source>
</evidence>
<dbReference type="KEGG" id="sari:H5J25_17655"/>
<evidence type="ECO:0008006" key="4">
    <source>
        <dbReference type="Google" id="ProtNLM"/>
    </source>
</evidence>
<feature type="region of interest" description="Disordered" evidence="1">
    <location>
        <begin position="67"/>
        <end position="107"/>
    </location>
</feature>
<gene>
    <name evidence="2" type="ORF">H5J25_17655</name>
</gene>
<dbReference type="AlphaFoldDB" id="A0A974NUG3"/>
<protein>
    <recommendedName>
        <fullName evidence="4">Tox-REase-5 domain-containing protein</fullName>
    </recommendedName>
</protein>
<proteinExistence type="predicted"/>
<sequence length="364" mass="39665">MNLSDTERRQGFSTWLRTGRLPSVRNADGHELKFNPWHDTEDGRFTFVGSGRRYGNAGGTMTVARARNIPRNVENSGATRKPRGGSSALANASPTRPRTVVSPKLNDQAAIRNRTRTNTLSLNDTKNPVVEGVIGFGEEIYSTGKGAVSGLYSALTTNPVTTARNLGDRLAHAVDDALVAEDTPASVQISRAAKIAREASARDIGRAAGSVVGNVALAAAPIPALSRISVARAIRKARPRTTYLPPEIGWANENLKSRELWKIYNDSATGARPGKAPTLMRTLPDGSKRPVKFDGIDGDYLIDRKWTVVNRPRARAQVLRQSQALAQNRQIGLWEVPTALQKEKALKLLKEMNVKNIKVRIVKP</sequence>
<organism evidence="2 3">
    <name type="scientific">Sphingomonas aliaeris</name>
    <dbReference type="NCBI Taxonomy" id="2759526"/>
    <lineage>
        <taxon>Bacteria</taxon>
        <taxon>Pseudomonadati</taxon>
        <taxon>Pseudomonadota</taxon>
        <taxon>Alphaproteobacteria</taxon>
        <taxon>Sphingomonadales</taxon>
        <taxon>Sphingomonadaceae</taxon>
        <taxon>Sphingomonas</taxon>
    </lineage>
</organism>
<dbReference type="Proteomes" id="UP000595894">
    <property type="component" value="Chromosome"/>
</dbReference>
<dbReference type="EMBL" id="CP061035">
    <property type="protein sequence ID" value="QQV77135.1"/>
    <property type="molecule type" value="Genomic_DNA"/>
</dbReference>
<name>A0A974NUG3_9SPHN</name>